<evidence type="ECO:0000313" key="1">
    <source>
        <dbReference type="EMBL" id="GBP55711.1"/>
    </source>
</evidence>
<dbReference type="Proteomes" id="UP000299102">
    <property type="component" value="Unassembled WGS sequence"/>
</dbReference>
<dbReference type="EMBL" id="BGZK01000676">
    <property type="protein sequence ID" value="GBP55711.1"/>
    <property type="molecule type" value="Genomic_DNA"/>
</dbReference>
<keyword evidence="2" id="KW-1185">Reference proteome</keyword>
<organism evidence="1 2">
    <name type="scientific">Eumeta variegata</name>
    <name type="common">Bagworm moth</name>
    <name type="synonym">Eumeta japonica</name>
    <dbReference type="NCBI Taxonomy" id="151549"/>
    <lineage>
        <taxon>Eukaryota</taxon>
        <taxon>Metazoa</taxon>
        <taxon>Ecdysozoa</taxon>
        <taxon>Arthropoda</taxon>
        <taxon>Hexapoda</taxon>
        <taxon>Insecta</taxon>
        <taxon>Pterygota</taxon>
        <taxon>Neoptera</taxon>
        <taxon>Endopterygota</taxon>
        <taxon>Lepidoptera</taxon>
        <taxon>Glossata</taxon>
        <taxon>Ditrysia</taxon>
        <taxon>Tineoidea</taxon>
        <taxon>Psychidae</taxon>
        <taxon>Oiketicinae</taxon>
        <taxon>Eumeta</taxon>
    </lineage>
</organism>
<accession>A0A4C1WWJ0</accession>
<comment type="caution">
    <text evidence="1">The sequence shown here is derived from an EMBL/GenBank/DDBJ whole genome shotgun (WGS) entry which is preliminary data.</text>
</comment>
<dbReference type="AlphaFoldDB" id="A0A4C1WWJ0"/>
<protein>
    <submittedName>
        <fullName evidence="1">Uncharacterized protein</fullName>
    </submittedName>
</protein>
<sequence>MGYSRERAMGYRHSLPSIFVPGPTFPHTMYKKFLYDDTFSHIGRASAFRRARGPSPSVPRREYKWCVA</sequence>
<proteinExistence type="predicted"/>
<evidence type="ECO:0000313" key="2">
    <source>
        <dbReference type="Proteomes" id="UP000299102"/>
    </source>
</evidence>
<gene>
    <name evidence="1" type="ORF">EVAR_32963_1</name>
</gene>
<name>A0A4C1WWJ0_EUMVA</name>
<reference evidence="1 2" key="1">
    <citation type="journal article" date="2019" name="Commun. Biol.">
        <title>The bagworm genome reveals a unique fibroin gene that provides high tensile strength.</title>
        <authorList>
            <person name="Kono N."/>
            <person name="Nakamura H."/>
            <person name="Ohtoshi R."/>
            <person name="Tomita M."/>
            <person name="Numata K."/>
            <person name="Arakawa K."/>
        </authorList>
    </citation>
    <scope>NUCLEOTIDE SEQUENCE [LARGE SCALE GENOMIC DNA]</scope>
</reference>